<evidence type="ECO:0000313" key="2">
    <source>
        <dbReference type="EMBL" id="KPK64466.1"/>
    </source>
</evidence>
<dbReference type="Gene3D" id="3.20.80.10">
    <property type="entry name" value="Regulatory factor, effector binding domain"/>
    <property type="match status" value="1"/>
</dbReference>
<accession>A0A0S8FWI2</accession>
<evidence type="ECO:0000313" key="3">
    <source>
        <dbReference type="Proteomes" id="UP000051373"/>
    </source>
</evidence>
<dbReference type="InterPro" id="IPR053182">
    <property type="entry name" value="YobU-like_regulator"/>
</dbReference>
<dbReference type="PANTHER" id="PTHR36444">
    <property type="entry name" value="TRANSCRIPTIONAL REGULATOR PROTEIN YOBU-RELATED"/>
    <property type="match status" value="1"/>
</dbReference>
<sequence>MEPKIVNLPQFYVVGVCVYGDGKSGLFPKVWDVYFRMRKDMKWKNEKVGYGVEFYTEEFQKEKKWFYMACGEVENLDNIPAAMVGKIIPAHTYAVFTHKGLLRDLGKTFQHVYHEWLPKSKHKIADCYDFELYDERFQGGDNPDSEIDIYLPVVEK</sequence>
<dbReference type="PANTHER" id="PTHR36444:SF2">
    <property type="entry name" value="TRANSCRIPTIONAL REGULATOR PROTEIN YOBU-RELATED"/>
    <property type="match status" value="1"/>
</dbReference>
<dbReference type="InterPro" id="IPR011256">
    <property type="entry name" value="Reg_factor_effector_dom_sf"/>
</dbReference>
<gene>
    <name evidence="2" type="ORF">AMJ83_01765</name>
</gene>
<dbReference type="Pfam" id="PF06445">
    <property type="entry name" value="GyrI-like"/>
    <property type="match status" value="1"/>
</dbReference>
<name>A0A0S8FWI2_UNCW3</name>
<dbReference type="SUPFAM" id="SSF55136">
    <property type="entry name" value="Probable bacterial effector-binding domain"/>
    <property type="match status" value="1"/>
</dbReference>
<proteinExistence type="predicted"/>
<dbReference type="SMART" id="SM00871">
    <property type="entry name" value="AraC_E_bind"/>
    <property type="match status" value="1"/>
</dbReference>
<feature type="domain" description="AraC effector-binding" evidence="1">
    <location>
        <begin position="1"/>
        <end position="154"/>
    </location>
</feature>
<dbReference type="STRING" id="1703779.AMJ83_01765"/>
<dbReference type="InterPro" id="IPR029442">
    <property type="entry name" value="GyrI-like"/>
</dbReference>
<dbReference type="InterPro" id="IPR010499">
    <property type="entry name" value="AraC_E-bd"/>
</dbReference>
<organism evidence="2 3">
    <name type="scientific">candidate division WOR_3 bacterium SM23_42</name>
    <dbReference type="NCBI Taxonomy" id="1703779"/>
    <lineage>
        <taxon>Bacteria</taxon>
        <taxon>Bacteria division WOR-3</taxon>
    </lineage>
</organism>
<dbReference type="Proteomes" id="UP000051373">
    <property type="component" value="Unassembled WGS sequence"/>
</dbReference>
<dbReference type="EMBL" id="LJUJ01000002">
    <property type="protein sequence ID" value="KPK64466.1"/>
    <property type="molecule type" value="Genomic_DNA"/>
</dbReference>
<protein>
    <recommendedName>
        <fullName evidence="1">AraC effector-binding domain-containing protein</fullName>
    </recommendedName>
</protein>
<comment type="caution">
    <text evidence="2">The sequence shown here is derived from an EMBL/GenBank/DDBJ whole genome shotgun (WGS) entry which is preliminary data.</text>
</comment>
<reference evidence="2 3" key="1">
    <citation type="journal article" date="2015" name="Microbiome">
        <title>Genomic resolution of linkages in carbon, nitrogen, and sulfur cycling among widespread estuary sediment bacteria.</title>
        <authorList>
            <person name="Baker B.J."/>
            <person name="Lazar C.S."/>
            <person name="Teske A.P."/>
            <person name="Dick G.J."/>
        </authorList>
    </citation>
    <scope>NUCLEOTIDE SEQUENCE [LARGE SCALE GENOMIC DNA]</scope>
    <source>
        <strain evidence="2">SM23_42</strain>
    </source>
</reference>
<evidence type="ECO:0000259" key="1">
    <source>
        <dbReference type="SMART" id="SM00871"/>
    </source>
</evidence>
<dbReference type="AlphaFoldDB" id="A0A0S8FWI2"/>